<comment type="caution">
    <text evidence="8">The sequence shown here is derived from an EMBL/GenBank/DDBJ whole genome shotgun (WGS) entry which is preliminary data.</text>
</comment>
<reference evidence="9" key="1">
    <citation type="journal article" date="2019" name="Int. J. Syst. Evol. Microbiol.">
        <title>The Global Catalogue of Microorganisms (GCM) 10K type strain sequencing project: providing services to taxonomists for standard genome sequencing and annotation.</title>
        <authorList>
            <consortium name="The Broad Institute Genomics Platform"/>
            <consortium name="The Broad Institute Genome Sequencing Center for Infectious Disease"/>
            <person name="Wu L."/>
            <person name="Ma J."/>
        </authorList>
    </citation>
    <scope>NUCLEOTIDE SEQUENCE [LARGE SCALE GENOMIC DNA]</scope>
    <source>
        <strain evidence="9">JCM 31319</strain>
    </source>
</reference>
<keyword evidence="9" id="KW-1185">Reference proteome</keyword>
<organism evidence="8 9">
    <name type="scientific">Pontibacter rugosus</name>
    <dbReference type="NCBI Taxonomy" id="1745966"/>
    <lineage>
        <taxon>Bacteria</taxon>
        <taxon>Pseudomonadati</taxon>
        <taxon>Bacteroidota</taxon>
        <taxon>Cytophagia</taxon>
        <taxon>Cytophagales</taxon>
        <taxon>Hymenobacteraceae</taxon>
        <taxon>Pontibacter</taxon>
    </lineage>
</organism>
<dbReference type="InterPro" id="IPR058625">
    <property type="entry name" value="MdtA-like_BSH"/>
</dbReference>
<evidence type="ECO:0000256" key="2">
    <source>
        <dbReference type="SAM" id="Coils"/>
    </source>
</evidence>
<evidence type="ECO:0000313" key="9">
    <source>
        <dbReference type="Proteomes" id="UP001597094"/>
    </source>
</evidence>
<dbReference type="Pfam" id="PF25917">
    <property type="entry name" value="BSH_RND"/>
    <property type="match status" value="1"/>
</dbReference>
<dbReference type="PROSITE" id="PS51257">
    <property type="entry name" value="PROKAR_LIPOPROTEIN"/>
    <property type="match status" value="1"/>
</dbReference>
<feature type="domain" description="Multidrug resistance protein MdtA-like barrel-sandwich hybrid" evidence="5">
    <location>
        <begin position="64"/>
        <end position="202"/>
    </location>
</feature>
<dbReference type="InterPro" id="IPR058626">
    <property type="entry name" value="MdtA-like_b-barrel"/>
</dbReference>
<dbReference type="InterPro" id="IPR058624">
    <property type="entry name" value="MdtA-like_HH"/>
</dbReference>
<dbReference type="Gene3D" id="2.40.30.170">
    <property type="match status" value="1"/>
</dbReference>
<keyword evidence="3" id="KW-0732">Signal</keyword>
<dbReference type="Gene3D" id="2.40.420.20">
    <property type="match status" value="1"/>
</dbReference>
<gene>
    <name evidence="8" type="ORF">ACFQ2O_10915</name>
</gene>
<keyword evidence="2" id="KW-0175">Coiled coil</keyword>
<evidence type="ECO:0000259" key="4">
    <source>
        <dbReference type="Pfam" id="PF25876"/>
    </source>
</evidence>
<feature type="chain" id="PRO_5047305195" evidence="3">
    <location>
        <begin position="21"/>
        <end position="383"/>
    </location>
</feature>
<proteinExistence type="inferred from homology"/>
<comment type="similarity">
    <text evidence="1">Belongs to the membrane fusion protein (MFP) (TC 8.A.1) family.</text>
</comment>
<dbReference type="PANTHER" id="PTHR30158">
    <property type="entry name" value="ACRA/E-RELATED COMPONENT OF DRUG EFFLUX TRANSPORTER"/>
    <property type="match status" value="1"/>
</dbReference>
<accession>A0ABW3SS77</accession>
<dbReference type="Pfam" id="PF25989">
    <property type="entry name" value="YknX_C"/>
    <property type="match status" value="1"/>
</dbReference>
<evidence type="ECO:0000259" key="6">
    <source>
        <dbReference type="Pfam" id="PF25944"/>
    </source>
</evidence>
<evidence type="ECO:0000259" key="5">
    <source>
        <dbReference type="Pfam" id="PF25917"/>
    </source>
</evidence>
<feature type="domain" description="Multidrug resistance protein MdtA-like alpha-helical hairpin" evidence="4">
    <location>
        <begin position="105"/>
        <end position="174"/>
    </location>
</feature>
<evidence type="ECO:0000259" key="7">
    <source>
        <dbReference type="Pfam" id="PF25989"/>
    </source>
</evidence>
<dbReference type="RefSeq" id="WP_377527227.1">
    <property type="nucleotide sequence ID" value="NZ_JBHTLD010000088.1"/>
</dbReference>
<feature type="coiled-coil region" evidence="2">
    <location>
        <begin position="98"/>
        <end position="170"/>
    </location>
</feature>
<evidence type="ECO:0000256" key="1">
    <source>
        <dbReference type="ARBA" id="ARBA00009477"/>
    </source>
</evidence>
<evidence type="ECO:0000313" key="8">
    <source>
        <dbReference type="EMBL" id="MFD1186717.1"/>
    </source>
</evidence>
<dbReference type="Gene3D" id="1.10.287.470">
    <property type="entry name" value="Helix hairpin bin"/>
    <property type="match status" value="1"/>
</dbReference>
<protein>
    <submittedName>
        <fullName evidence="8">Efflux RND transporter periplasmic adaptor subunit</fullName>
    </submittedName>
</protein>
<feature type="domain" description="YknX-like C-terminal permuted SH3-like" evidence="7">
    <location>
        <begin position="303"/>
        <end position="369"/>
    </location>
</feature>
<name>A0ABW3SS77_9BACT</name>
<feature type="signal peptide" evidence="3">
    <location>
        <begin position="1"/>
        <end position="20"/>
    </location>
</feature>
<evidence type="ECO:0000256" key="3">
    <source>
        <dbReference type="SAM" id="SignalP"/>
    </source>
</evidence>
<dbReference type="Pfam" id="PF25876">
    <property type="entry name" value="HH_MFP_RND"/>
    <property type="match status" value="1"/>
</dbReference>
<dbReference type="Proteomes" id="UP001597094">
    <property type="component" value="Unassembled WGS sequence"/>
</dbReference>
<dbReference type="InterPro" id="IPR058637">
    <property type="entry name" value="YknX-like_C"/>
</dbReference>
<dbReference type="EMBL" id="JBHTLD010000088">
    <property type="protein sequence ID" value="MFD1186717.1"/>
    <property type="molecule type" value="Genomic_DNA"/>
</dbReference>
<dbReference type="SUPFAM" id="SSF111369">
    <property type="entry name" value="HlyD-like secretion proteins"/>
    <property type="match status" value="1"/>
</dbReference>
<dbReference type="NCBIfam" id="TIGR01730">
    <property type="entry name" value="RND_mfp"/>
    <property type="match status" value="1"/>
</dbReference>
<feature type="domain" description="Multidrug resistance protein MdtA-like beta-barrel" evidence="6">
    <location>
        <begin position="210"/>
        <end position="294"/>
    </location>
</feature>
<dbReference type="Pfam" id="PF25944">
    <property type="entry name" value="Beta-barrel_RND"/>
    <property type="match status" value="1"/>
</dbReference>
<dbReference type="Gene3D" id="2.40.50.100">
    <property type="match status" value="1"/>
</dbReference>
<dbReference type="InterPro" id="IPR006143">
    <property type="entry name" value="RND_pump_MFP"/>
</dbReference>
<sequence>MKRHTSWLLAAIISPVLLTACGGEEAGQQQMNPAAMAVPVNTVKVSEESVTGTDTYPSTVVPLNEVELRPQVSGYITNIYVQDGQRVTKGQKLYEIDRSKYQASYQQAQANLQSTKANLARVQKDLERYETLAERDAIARQQVDYARTDVQTAQAQVAAAQAQVNSASTDLGYSIINAPFDGVIGISQVRVGAQVSPGQPLLNTISSMDPIAVDFAINEQEISRFTNFLSNAKGQPDSLFTLLLNNGQVYPHNGKLITVDRAIGRQSGTTTVRVQFPNPERSLVPGMTVSLRILNQDIGNQKVIPFKAVTEQLGEYYVYVVQGDSVVQQNVDLGTRFGANIVVREGLQEGQQIVVEGIQRLRQGAKVQVGAPQAAQSQAGAKQ</sequence>